<dbReference type="Pfam" id="PF00429">
    <property type="entry name" value="TLV_coat"/>
    <property type="match status" value="1"/>
</dbReference>
<dbReference type="SUPFAM" id="SSF58069">
    <property type="entry name" value="Virus ectodomain"/>
    <property type="match status" value="1"/>
</dbReference>
<keyword evidence="4" id="KW-1185">Reference proteome</keyword>
<name>A0A8C3F093_CHRPI</name>
<keyword evidence="1" id="KW-0472">Membrane</keyword>
<dbReference type="Gene3D" id="1.10.287.210">
    <property type="match status" value="1"/>
</dbReference>
<keyword evidence="2" id="KW-0732">Signal</keyword>
<keyword evidence="1" id="KW-0812">Transmembrane</keyword>
<proteinExistence type="predicted"/>
<evidence type="ECO:0000256" key="1">
    <source>
        <dbReference type="SAM" id="Phobius"/>
    </source>
</evidence>
<feature type="chain" id="PRO_5034074659" description="Envelope protein syncytin-Car1" evidence="2">
    <location>
        <begin position="19"/>
        <end position="410"/>
    </location>
</feature>
<organism evidence="3 4">
    <name type="scientific">Chrysemys picta bellii</name>
    <name type="common">Western painted turtle</name>
    <name type="synonym">Emys bellii</name>
    <dbReference type="NCBI Taxonomy" id="8478"/>
    <lineage>
        <taxon>Eukaryota</taxon>
        <taxon>Metazoa</taxon>
        <taxon>Chordata</taxon>
        <taxon>Craniata</taxon>
        <taxon>Vertebrata</taxon>
        <taxon>Euteleostomi</taxon>
        <taxon>Archelosauria</taxon>
        <taxon>Testudinata</taxon>
        <taxon>Testudines</taxon>
        <taxon>Cryptodira</taxon>
        <taxon>Durocryptodira</taxon>
        <taxon>Testudinoidea</taxon>
        <taxon>Emydidae</taxon>
        <taxon>Chrysemys</taxon>
    </lineage>
</organism>
<feature type="signal peptide" evidence="2">
    <location>
        <begin position="1"/>
        <end position="18"/>
    </location>
</feature>
<dbReference type="GeneTree" id="ENSGT01140000282709"/>
<keyword evidence="1" id="KW-1133">Transmembrane helix</keyword>
<reference evidence="3" key="2">
    <citation type="submission" date="2025-09" db="UniProtKB">
        <authorList>
            <consortium name="Ensembl"/>
        </authorList>
    </citation>
    <scope>IDENTIFICATION</scope>
</reference>
<evidence type="ECO:0000256" key="2">
    <source>
        <dbReference type="SAM" id="SignalP"/>
    </source>
</evidence>
<dbReference type="PANTHER" id="PTHR10424">
    <property type="entry name" value="VIRAL ENVELOPE PROTEIN"/>
    <property type="match status" value="1"/>
</dbReference>
<evidence type="ECO:0000313" key="4">
    <source>
        <dbReference type="Proteomes" id="UP000694380"/>
    </source>
</evidence>
<dbReference type="AlphaFoldDB" id="A0A8C3F093"/>
<dbReference type="Proteomes" id="UP000694380">
    <property type="component" value="Unplaced"/>
</dbReference>
<feature type="transmembrane region" description="Helical" evidence="1">
    <location>
        <begin position="364"/>
        <end position="382"/>
    </location>
</feature>
<evidence type="ECO:0008006" key="5">
    <source>
        <dbReference type="Google" id="ProtNLM"/>
    </source>
</evidence>
<accession>A0A8C3F093</accession>
<reference evidence="3" key="1">
    <citation type="submission" date="2025-08" db="UniProtKB">
        <authorList>
            <consortium name="Ensembl"/>
        </authorList>
    </citation>
    <scope>IDENTIFICATION</scope>
</reference>
<protein>
    <recommendedName>
        <fullName evidence="5">Envelope protein syncytin-Car1</fullName>
    </recommendedName>
</protein>
<dbReference type="Ensembl" id="ENSCPBT00000001047.1">
    <property type="protein sequence ID" value="ENSCPBP00000000842.1"/>
    <property type="gene ID" value="ENSCPBG00000000680.1"/>
</dbReference>
<evidence type="ECO:0000313" key="3">
    <source>
        <dbReference type="Ensembl" id="ENSCPBP00000000842.1"/>
    </source>
</evidence>
<dbReference type="InterPro" id="IPR018154">
    <property type="entry name" value="TLV/ENV_coat_polyprotein"/>
</dbReference>
<dbReference type="OMA" id="QENETEC"/>
<sequence length="410" mass="46102">MCLWWRLFLSCWCLKVWGVHNNNSFIQQQVWIAQTLNISNCWVCSHIPAHSQTGVPVLAIPLNSPDLTGGTSGGNKWLDLGRSSCLQHIVANGIWDYSNKTKKWRAGYGDIIFFSTWDQTEKSISCSPYSNNTVFQCHANNTTPCKENYHVPFGGYYSSFADTNMANGCNRPFPALIGHHWVCGTKAYTALPANWSGICYPAWLFPQFPRECLCNFRRKRRDLSDAQWYVNNISPLTWEEAIGSSFIPFGGVIHHAKRLLRLQAVVEIMANETGEHLRALAKETGASRQMALQNRQALDIVLAAKGGTSALIGKECCVYIPDNTNEVINRASHLEQITYLPHEEPSSLWKWLSNLFNFSGIGGWLFQGALTILFGILMIFVLQKPGEGVRGCSLPTPKWCHWPKCIRLGT</sequence>